<keyword evidence="2" id="KW-0548">Nucleotidyltransferase</keyword>
<dbReference type="Gene3D" id="3.60.10.10">
    <property type="entry name" value="Endonuclease/exonuclease/phosphatase"/>
    <property type="match status" value="1"/>
</dbReference>
<proteinExistence type="predicted"/>
<dbReference type="PANTHER" id="PTHR33710">
    <property type="entry name" value="BNAC02G09200D PROTEIN"/>
    <property type="match status" value="1"/>
</dbReference>
<dbReference type="STRING" id="35608.A0A2U1QMA6"/>
<dbReference type="AlphaFoldDB" id="A0A2U1QMA6"/>
<dbReference type="GO" id="GO:0003964">
    <property type="term" value="F:RNA-directed DNA polymerase activity"/>
    <property type="evidence" value="ECO:0007669"/>
    <property type="project" value="UniProtKB-KW"/>
</dbReference>
<keyword evidence="2" id="KW-0808">Transferase</keyword>
<reference evidence="2 3" key="1">
    <citation type="journal article" date="2018" name="Mol. Plant">
        <title>The genome of Artemisia annua provides insight into the evolution of Asteraceae family and artemisinin biosynthesis.</title>
        <authorList>
            <person name="Shen Q."/>
            <person name="Zhang L."/>
            <person name="Liao Z."/>
            <person name="Wang S."/>
            <person name="Yan T."/>
            <person name="Shi P."/>
            <person name="Liu M."/>
            <person name="Fu X."/>
            <person name="Pan Q."/>
            <person name="Wang Y."/>
            <person name="Lv Z."/>
            <person name="Lu X."/>
            <person name="Zhang F."/>
            <person name="Jiang W."/>
            <person name="Ma Y."/>
            <person name="Chen M."/>
            <person name="Hao X."/>
            <person name="Li L."/>
            <person name="Tang Y."/>
            <person name="Lv G."/>
            <person name="Zhou Y."/>
            <person name="Sun X."/>
            <person name="Brodelius P.E."/>
            <person name="Rose J.K.C."/>
            <person name="Tang K."/>
        </authorList>
    </citation>
    <scope>NUCLEOTIDE SEQUENCE [LARGE SCALE GENOMIC DNA]</scope>
    <source>
        <strain evidence="3">cv. Huhao1</strain>
        <tissue evidence="2">Leaf</tissue>
    </source>
</reference>
<evidence type="ECO:0000313" key="2">
    <source>
        <dbReference type="EMBL" id="PWA99118.1"/>
    </source>
</evidence>
<dbReference type="OrthoDB" id="8196670at2759"/>
<organism evidence="2 3">
    <name type="scientific">Artemisia annua</name>
    <name type="common">Sweet wormwood</name>
    <dbReference type="NCBI Taxonomy" id="35608"/>
    <lineage>
        <taxon>Eukaryota</taxon>
        <taxon>Viridiplantae</taxon>
        <taxon>Streptophyta</taxon>
        <taxon>Embryophyta</taxon>
        <taxon>Tracheophyta</taxon>
        <taxon>Spermatophyta</taxon>
        <taxon>Magnoliopsida</taxon>
        <taxon>eudicotyledons</taxon>
        <taxon>Gunneridae</taxon>
        <taxon>Pentapetalae</taxon>
        <taxon>asterids</taxon>
        <taxon>campanulids</taxon>
        <taxon>Asterales</taxon>
        <taxon>Asteraceae</taxon>
        <taxon>Asteroideae</taxon>
        <taxon>Anthemideae</taxon>
        <taxon>Artemisiinae</taxon>
        <taxon>Artemisia</taxon>
    </lineage>
</organism>
<feature type="domain" description="Endonuclease/exonuclease/phosphatase" evidence="1">
    <location>
        <begin position="66"/>
        <end position="189"/>
    </location>
</feature>
<name>A0A2U1QMA6_ARTAN</name>
<dbReference type="PANTHER" id="PTHR33710:SF64">
    <property type="entry name" value="ENDONUCLEASE_EXONUCLEASE_PHOSPHATASE DOMAIN-CONTAINING PROTEIN"/>
    <property type="match status" value="1"/>
</dbReference>
<sequence>MTRLELFRIKSMWGNYNFDYACSLSRGRSGGPISIWDPNSFSKQNIWCHDSYIIVQGKWLHYEETYYMINVYGPQDSEAKAMLWSSLHAFMQNHNGKYMLFGDLNVVRDESERYGSIFSRDEADSFNTFISNSNLVDLPSGGRLFTWMNRAGTKMSKLDRFLISDSISDSIPDARITVLDRLWSDHNPVMFHVIKVDYGPIPFKFFHSWLHRNGLDEVIKSGYSNDPNCSFHSKLKSLKQQVKTAFLNFFKAKFQEMEAPISFNPLVGASVLNDADRGRTSRVDGLNHASSLIHQQHCHAWSM</sequence>
<accession>A0A2U1QMA6</accession>
<comment type="caution">
    <text evidence="2">The sequence shown here is derived from an EMBL/GenBank/DDBJ whole genome shotgun (WGS) entry which is preliminary data.</text>
</comment>
<keyword evidence="3" id="KW-1185">Reference proteome</keyword>
<evidence type="ECO:0000259" key="1">
    <source>
        <dbReference type="Pfam" id="PF14529"/>
    </source>
</evidence>
<dbReference type="InterPro" id="IPR005135">
    <property type="entry name" value="Endo/exonuclease/phosphatase"/>
</dbReference>
<dbReference type="InterPro" id="IPR036691">
    <property type="entry name" value="Endo/exonu/phosph_ase_sf"/>
</dbReference>
<dbReference type="Pfam" id="PF14529">
    <property type="entry name" value="Exo_endo_phos_2"/>
    <property type="match status" value="1"/>
</dbReference>
<gene>
    <name evidence="2" type="ORF">CTI12_AA012450</name>
</gene>
<dbReference type="EMBL" id="PKPP01000034">
    <property type="protein sequence ID" value="PWA99118.1"/>
    <property type="molecule type" value="Genomic_DNA"/>
</dbReference>
<dbReference type="Proteomes" id="UP000245207">
    <property type="component" value="Unassembled WGS sequence"/>
</dbReference>
<evidence type="ECO:0000313" key="3">
    <source>
        <dbReference type="Proteomes" id="UP000245207"/>
    </source>
</evidence>
<dbReference type="SUPFAM" id="SSF56219">
    <property type="entry name" value="DNase I-like"/>
    <property type="match status" value="1"/>
</dbReference>
<keyword evidence="2" id="KW-0695">RNA-directed DNA polymerase</keyword>
<protein>
    <submittedName>
        <fullName evidence="2">RNA-directed DNA polymerase, eukaryota</fullName>
    </submittedName>
</protein>